<feature type="non-terminal residue" evidence="1">
    <location>
        <position position="146"/>
    </location>
</feature>
<evidence type="ECO:0000313" key="1">
    <source>
        <dbReference type="EMBL" id="GMR30220.1"/>
    </source>
</evidence>
<accession>A0AAN4Z2U2</accession>
<keyword evidence="2" id="KW-1185">Reference proteome</keyword>
<sequence>CESVFYSEITRKCFIFGAVNAAKCGGNFTRLVKSNSRCSQYDLTTTYEPDPCLASAKMIPDSLTLNGASSICPNAPAFRDSVARLYVVSVIFTNGSHGILDNNRAAQIIWDESLGYVYLRQKDLDVYIKESIYAANCVYYPDGGNF</sequence>
<proteinExistence type="predicted"/>
<dbReference type="Proteomes" id="UP001328107">
    <property type="component" value="Unassembled WGS sequence"/>
</dbReference>
<name>A0AAN4Z2U2_9BILA</name>
<gene>
    <name evidence="1" type="ORF">PMAYCL1PPCAC_00415</name>
</gene>
<organism evidence="1 2">
    <name type="scientific">Pristionchus mayeri</name>
    <dbReference type="NCBI Taxonomy" id="1317129"/>
    <lineage>
        <taxon>Eukaryota</taxon>
        <taxon>Metazoa</taxon>
        <taxon>Ecdysozoa</taxon>
        <taxon>Nematoda</taxon>
        <taxon>Chromadorea</taxon>
        <taxon>Rhabditida</taxon>
        <taxon>Rhabditina</taxon>
        <taxon>Diplogasteromorpha</taxon>
        <taxon>Diplogasteroidea</taxon>
        <taxon>Neodiplogasteridae</taxon>
        <taxon>Pristionchus</taxon>
    </lineage>
</organism>
<evidence type="ECO:0000313" key="2">
    <source>
        <dbReference type="Proteomes" id="UP001328107"/>
    </source>
</evidence>
<dbReference type="EMBL" id="BTRK01000001">
    <property type="protein sequence ID" value="GMR30220.1"/>
    <property type="molecule type" value="Genomic_DNA"/>
</dbReference>
<dbReference type="AlphaFoldDB" id="A0AAN4Z2U2"/>
<feature type="non-terminal residue" evidence="1">
    <location>
        <position position="1"/>
    </location>
</feature>
<reference evidence="2" key="1">
    <citation type="submission" date="2022-10" db="EMBL/GenBank/DDBJ databases">
        <title>Genome assembly of Pristionchus species.</title>
        <authorList>
            <person name="Yoshida K."/>
            <person name="Sommer R.J."/>
        </authorList>
    </citation>
    <scope>NUCLEOTIDE SEQUENCE [LARGE SCALE GENOMIC DNA]</scope>
    <source>
        <strain evidence="2">RS5460</strain>
    </source>
</reference>
<comment type="caution">
    <text evidence="1">The sequence shown here is derived from an EMBL/GenBank/DDBJ whole genome shotgun (WGS) entry which is preliminary data.</text>
</comment>
<protein>
    <submittedName>
        <fullName evidence="1">Uncharacterized protein</fullName>
    </submittedName>
</protein>